<evidence type="ECO:0000313" key="2">
    <source>
        <dbReference type="Proteomes" id="UP000306319"/>
    </source>
</evidence>
<organism evidence="1 2">
    <name type="scientific">Lepagella muris</name>
    <dbReference type="NCBI Taxonomy" id="3032870"/>
    <lineage>
        <taxon>Bacteria</taxon>
        <taxon>Pseudomonadati</taxon>
        <taxon>Bacteroidota</taxon>
        <taxon>Bacteroidia</taxon>
        <taxon>Bacteroidales</taxon>
        <taxon>Muribaculaceae</taxon>
        <taxon>Lepagella</taxon>
    </lineage>
</organism>
<reference evidence="1" key="1">
    <citation type="submission" date="2019-04" db="EMBL/GenBank/DDBJ databases">
        <title>Microbes associate with the intestines of laboratory mice.</title>
        <authorList>
            <person name="Navarre W."/>
            <person name="Wong E."/>
            <person name="Huang K."/>
            <person name="Tropini C."/>
            <person name="Ng K."/>
            <person name="Yu B."/>
        </authorList>
    </citation>
    <scope>NUCLEOTIDE SEQUENCE</scope>
    <source>
        <strain evidence="1">NM04_E33</strain>
    </source>
</reference>
<evidence type="ECO:0000313" key="1">
    <source>
        <dbReference type="EMBL" id="TGY78240.1"/>
    </source>
</evidence>
<gene>
    <name evidence="1" type="ORF">E5331_11100</name>
</gene>
<keyword evidence="2" id="KW-1185">Reference proteome</keyword>
<name>A0AC61RDA2_9BACT</name>
<sequence>MIEDCVLGATDIVSLVSADSDLVPPLELI</sequence>
<comment type="caution">
    <text evidence="1">The sequence shown here is derived from an EMBL/GenBank/DDBJ whole genome shotgun (WGS) entry which is preliminary data.</text>
</comment>
<protein>
    <submittedName>
        <fullName evidence="1">Uncharacterized protein</fullName>
    </submittedName>
</protein>
<dbReference type="Proteomes" id="UP000306319">
    <property type="component" value="Unassembled WGS sequence"/>
</dbReference>
<accession>A0AC61RDA2</accession>
<proteinExistence type="predicted"/>
<dbReference type="EMBL" id="SRYB01000015">
    <property type="protein sequence ID" value="TGY78240.1"/>
    <property type="molecule type" value="Genomic_DNA"/>
</dbReference>